<dbReference type="RefSeq" id="WP_045403690.1">
    <property type="nucleotide sequence ID" value="NZ_CP097355.1"/>
</dbReference>
<dbReference type="AlphaFoldDB" id="A0AA46UHV3"/>
<evidence type="ECO:0000313" key="1">
    <source>
        <dbReference type="EMBL" id="UYV25982.1"/>
    </source>
</evidence>
<protein>
    <submittedName>
        <fullName evidence="1">Phage protein</fullName>
    </submittedName>
</protein>
<evidence type="ECO:0000313" key="2">
    <source>
        <dbReference type="Proteomes" id="UP001163036"/>
    </source>
</evidence>
<name>A0AA46UHV3_VIBPH</name>
<sequence>MKYHEMTKNYIFREFECGLTIEEAAELCLKSVRTIKLWDKGKAIPPECRRLMRMNKGRELSICDDWENFVMRHDRLELPTGQLVTAQQVLIGVALLELGASNDIAVAHQILKYARVLKKIV</sequence>
<organism evidence="1 2">
    <name type="scientific">Vibrio parahaemolyticus</name>
    <dbReference type="NCBI Taxonomy" id="670"/>
    <lineage>
        <taxon>Bacteria</taxon>
        <taxon>Pseudomonadati</taxon>
        <taxon>Pseudomonadota</taxon>
        <taxon>Gammaproteobacteria</taxon>
        <taxon>Vibrionales</taxon>
        <taxon>Vibrionaceae</taxon>
        <taxon>Vibrio</taxon>
    </lineage>
</organism>
<proteinExistence type="predicted"/>
<dbReference type="EMBL" id="CP097355">
    <property type="protein sequence ID" value="UYV25982.1"/>
    <property type="molecule type" value="Genomic_DNA"/>
</dbReference>
<accession>A0AA46UHV3</accession>
<dbReference type="Proteomes" id="UP001163036">
    <property type="component" value="Chromosome 1"/>
</dbReference>
<reference evidence="1" key="1">
    <citation type="submission" date="2022-05" db="EMBL/GenBank/DDBJ databases">
        <title>Megaplasmid of Vibrio parahaemolyticus.</title>
        <authorList>
            <person name="Strauch E."/>
            <person name="Borowiak M."/>
        </authorList>
    </citation>
    <scope>NUCLEOTIDE SEQUENCE</scope>
    <source>
        <strain evidence="1">16-VB00198</strain>
    </source>
</reference>
<gene>
    <name evidence="1" type="ORF">M5598_13270</name>
</gene>